<sequence>MEAALILIAFVIVAAALAFVVLNMGFATSQKAKTSITSALGGASNTILISGKVIGAAPAAGGVLNATMIPLKLTSNGESVDLSDTLATISYLGETIEYDNIYSAGCTLTGQIYADPITAWGDAAPGCIDVSPFAGAPTQTNAIIYWVVANQVPPNSFLEPGEHAVLSIGWSQAPDERPGDLDKIKIELAASGGATLTVERQLPFIDGSIVDL</sequence>
<feature type="non-terminal residue" evidence="1">
    <location>
        <position position="212"/>
    </location>
</feature>
<dbReference type="GO" id="GO:0097588">
    <property type="term" value="P:archaeal or bacterial-type flagellum-dependent cell motility"/>
    <property type="evidence" value="ECO:0007669"/>
    <property type="project" value="InterPro"/>
</dbReference>
<protein>
    <recommendedName>
        <fullName evidence="2">Flagellin</fullName>
    </recommendedName>
</protein>
<dbReference type="Pfam" id="PF01917">
    <property type="entry name" value="Flagellin_arch-type"/>
    <property type="match status" value="1"/>
</dbReference>
<accession>A0A0F9CDY0</accession>
<dbReference type="AlphaFoldDB" id="A0A0F9CDY0"/>
<reference evidence="1" key="1">
    <citation type="journal article" date="2015" name="Nature">
        <title>Complex archaea that bridge the gap between prokaryotes and eukaryotes.</title>
        <authorList>
            <person name="Spang A."/>
            <person name="Saw J.H."/>
            <person name="Jorgensen S.L."/>
            <person name="Zaremba-Niedzwiedzka K."/>
            <person name="Martijn J."/>
            <person name="Lind A.E."/>
            <person name="van Eijk R."/>
            <person name="Schleper C."/>
            <person name="Guy L."/>
            <person name="Ettema T.J."/>
        </authorList>
    </citation>
    <scope>NUCLEOTIDE SEQUENCE</scope>
</reference>
<gene>
    <name evidence="1" type="ORF">LCGC14_2333810</name>
</gene>
<evidence type="ECO:0000313" key="1">
    <source>
        <dbReference type="EMBL" id="KKL47613.1"/>
    </source>
</evidence>
<dbReference type="GO" id="GO:0005198">
    <property type="term" value="F:structural molecule activity"/>
    <property type="evidence" value="ECO:0007669"/>
    <property type="project" value="InterPro"/>
</dbReference>
<dbReference type="EMBL" id="LAZR01033604">
    <property type="protein sequence ID" value="KKL47613.1"/>
    <property type="molecule type" value="Genomic_DNA"/>
</dbReference>
<dbReference type="InterPro" id="IPR002774">
    <property type="entry name" value="Flagellin_arc-type"/>
</dbReference>
<proteinExistence type="predicted"/>
<evidence type="ECO:0008006" key="2">
    <source>
        <dbReference type="Google" id="ProtNLM"/>
    </source>
</evidence>
<organism evidence="1">
    <name type="scientific">marine sediment metagenome</name>
    <dbReference type="NCBI Taxonomy" id="412755"/>
    <lineage>
        <taxon>unclassified sequences</taxon>
        <taxon>metagenomes</taxon>
        <taxon>ecological metagenomes</taxon>
    </lineage>
</organism>
<name>A0A0F9CDY0_9ZZZZ</name>
<comment type="caution">
    <text evidence="1">The sequence shown here is derived from an EMBL/GenBank/DDBJ whole genome shotgun (WGS) entry which is preliminary data.</text>
</comment>